<dbReference type="RefSeq" id="WP_270452149.1">
    <property type="nucleotide sequence ID" value="NZ_JADPIE010000001.1"/>
</dbReference>
<evidence type="ECO:0000313" key="1">
    <source>
        <dbReference type="EMBL" id="MBF8435520.1"/>
    </source>
</evidence>
<proteinExistence type="predicted"/>
<accession>A0A931F556</accession>
<dbReference type="SFLD" id="SFLDS00029">
    <property type="entry name" value="Radical_SAM"/>
    <property type="match status" value="1"/>
</dbReference>
<name>A0A931F556_9FIRM</name>
<dbReference type="GO" id="GO:0051536">
    <property type="term" value="F:iron-sulfur cluster binding"/>
    <property type="evidence" value="ECO:0007669"/>
    <property type="project" value="InterPro"/>
</dbReference>
<dbReference type="AlphaFoldDB" id="A0A931F556"/>
<evidence type="ECO:0000313" key="2">
    <source>
        <dbReference type="Proteomes" id="UP000621436"/>
    </source>
</evidence>
<dbReference type="GO" id="GO:0003824">
    <property type="term" value="F:catalytic activity"/>
    <property type="evidence" value="ECO:0007669"/>
    <property type="project" value="InterPro"/>
</dbReference>
<protein>
    <recommendedName>
        <fullName evidence="3">Radical SAM protein</fullName>
    </recommendedName>
</protein>
<organism evidence="1 2">
    <name type="scientific">Halonatronomonas betaini</name>
    <dbReference type="NCBI Taxonomy" id="2778430"/>
    <lineage>
        <taxon>Bacteria</taxon>
        <taxon>Bacillati</taxon>
        <taxon>Bacillota</taxon>
        <taxon>Clostridia</taxon>
        <taxon>Halanaerobiales</taxon>
        <taxon>Halarsenatibacteraceae</taxon>
        <taxon>Halonatronomonas</taxon>
    </lineage>
</organism>
<dbReference type="EMBL" id="JADPIE010000001">
    <property type="protein sequence ID" value="MBF8435520.1"/>
    <property type="molecule type" value="Genomic_DNA"/>
</dbReference>
<dbReference type="SUPFAM" id="SSF102114">
    <property type="entry name" value="Radical SAM enzymes"/>
    <property type="match status" value="1"/>
</dbReference>
<gene>
    <name evidence="1" type="ORF">I0Q91_00380</name>
</gene>
<keyword evidence="2" id="KW-1185">Reference proteome</keyword>
<evidence type="ECO:0008006" key="3">
    <source>
        <dbReference type="Google" id="ProtNLM"/>
    </source>
</evidence>
<dbReference type="Proteomes" id="UP000621436">
    <property type="component" value="Unassembled WGS sequence"/>
</dbReference>
<comment type="caution">
    <text evidence="1">The sequence shown here is derived from an EMBL/GenBank/DDBJ whole genome shotgun (WGS) entry which is preliminary data.</text>
</comment>
<dbReference type="InterPro" id="IPR007197">
    <property type="entry name" value="rSAM"/>
</dbReference>
<sequence>MKISAYHKDIGDKVVFSKGKLSSDLKKLTYDRVYITTLFTFEWNKTIATIEYAKELINDIPKIFVGGIASTLMPGDIEAETGIKPILKRLDNCNEEAKRRIGYDSKHIIDNYTPDYDILSQIEYDYSYSDSYFAFMTRGCGMHCEFCAVDTLEPEYNPYISIKEQIRDIDDKYGEKKDLLLMDNNVLVSPYFKEIIKEIKELGYYKGNDKGIVDFNQGLDANILAKNENKAKLLGEIEIKPARIAFDHIEDKEVYFQAINNCIKYDIRYFSNYMLYNADSFEGKGQKYKADAPEDLYNRIKYTLEFQEEYNKNKCEEEKIQIYSFPMKYIPLESKDRNYISEPNWNKKYLRSIQVMLLPMQGVGGVSETFFRKAFGENVGQFLMNIKMPESILMKRGKFLRRDNEDEIKWNERINSDPEAINAKKYYDKWIDLYNKIKKKDLEDELIKVIGSNSFRYNSFFNIASDLTKKIYLFYLSNNQILLLLNKLRNMNKDNDINIVLDVINDDSINLYNDILNYIYYNNGSWKKLKGIFSIYGNQFVKDIIKIWVNDDLENDIILDKIKEAAFFLDKKIININKLKGLKRYIDSGCLNQNEVKNAKNFILDLNEDNITRILEDNFEKFKNQLKKNNEFEVCYDEIEKKIDVITASLNEQMSLF</sequence>
<dbReference type="InterPro" id="IPR058240">
    <property type="entry name" value="rSAM_sf"/>
</dbReference>
<reference evidence="1" key="1">
    <citation type="submission" date="2020-11" db="EMBL/GenBank/DDBJ databases">
        <title>Halonatronomonas betainensis gen. nov., sp. nov. a novel haloalkaliphilic representative of the family Halanaerobiacae capable of betaine degradation.</title>
        <authorList>
            <person name="Boltyanskaya Y."/>
            <person name="Kevbrin V."/>
            <person name="Detkova E."/>
            <person name="Grouzdev D.S."/>
            <person name="Koziaeva V."/>
            <person name="Zhilina T."/>
        </authorList>
    </citation>
    <scope>NUCLEOTIDE SEQUENCE</scope>
    <source>
        <strain evidence="1">Z-7014</strain>
    </source>
</reference>